<dbReference type="GO" id="GO:0003677">
    <property type="term" value="F:DNA binding"/>
    <property type="evidence" value="ECO:0007669"/>
    <property type="project" value="UniProtKB-UniRule"/>
</dbReference>
<dbReference type="InterPro" id="IPR044068">
    <property type="entry name" value="CB"/>
</dbReference>
<dbReference type="PROSITE" id="PS51900">
    <property type="entry name" value="CB"/>
    <property type="match status" value="1"/>
</dbReference>
<evidence type="ECO:0000259" key="7">
    <source>
        <dbReference type="PROSITE" id="PS51900"/>
    </source>
</evidence>
<evidence type="ECO:0000256" key="3">
    <source>
        <dbReference type="ARBA" id="ARBA00023125"/>
    </source>
</evidence>
<evidence type="ECO:0000256" key="1">
    <source>
        <dbReference type="ARBA" id="ARBA00008857"/>
    </source>
</evidence>
<evidence type="ECO:0000259" key="6">
    <source>
        <dbReference type="PROSITE" id="PS51898"/>
    </source>
</evidence>
<dbReference type="InterPro" id="IPR050090">
    <property type="entry name" value="Tyrosine_recombinase_XerCD"/>
</dbReference>
<dbReference type="Gene3D" id="1.10.443.10">
    <property type="entry name" value="Intergrase catalytic core"/>
    <property type="match status" value="1"/>
</dbReference>
<feature type="domain" description="Core-binding (CB)" evidence="7">
    <location>
        <begin position="43"/>
        <end position="155"/>
    </location>
</feature>
<comment type="caution">
    <text evidence="8">The sequence shown here is derived from an EMBL/GenBank/DDBJ whole genome shotgun (WGS) entry which is preliminary data.</text>
</comment>
<evidence type="ECO:0000256" key="2">
    <source>
        <dbReference type="ARBA" id="ARBA00022908"/>
    </source>
</evidence>
<keyword evidence="9" id="KW-1185">Reference proteome</keyword>
<reference evidence="8 9" key="1">
    <citation type="journal article" date="2013" name="Genome Announc.">
        <title>Draft Genome Sequence of Sphingobium lactosutens Strain DS20T, Isolated from a Hexachlorocyclohexane Dumpsite.</title>
        <authorList>
            <person name="Kumar R."/>
            <person name="Dwivedi V."/>
            <person name="Negi V."/>
            <person name="Khurana J.P."/>
            <person name="Lal R."/>
        </authorList>
    </citation>
    <scope>NUCLEOTIDE SEQUENCE [LARGE SCALE GENOMIC DNA]</scope>
    <source>
        <strain evidence="8 9">DS20</strain>
    </source>
</reference>
<dbReference type="AlphaFoldDB" id="T0HGM1"/>
<dbReference type="Pfam" id="PF00589">
    <property type="entry name" value="Phage_integrase"/>
    <property type="match status" value="1"/>
</dbReference>
<dbReference type="InterPro" id="IPR002104">
    <property type="entry name" value="Integrase_catalytic"/>
</dbReference>
<keyword evidence="4" id="KW-0233">DNA recombination</keyword>
<dbReference type="SUPFAM" id="SSF56349">
    <property type="entry name" value="DNA breaking-rejoining enzymes"/>
    <property type="match status" value="1"/>
</dbReference>
<dbReference type="InterPro" id="IPR011010">
    <property type="entry name" value="DNA_brk_join_enz"/>
</dbReference>
<accession>T0HGM1</accession>
<dbReference type="PATRIC" id="fig|1331060.3.peg.3988"/>
<keyword evidence="2" id="KW-0229">DNA integration</keyword>
<name>T0HGM1_9SPHN</name>
<evidence type="ECO:0008006" key="10">
    <source>
        <dbReference type="Google" id="ProtNLM"/>
    </source>
</evidence>
<dbReference type="InterPro" id="IPR010998">
    <property type="entry name" value="Integrase_recombinase_N"/>
</dbReference>
<evidence type="ECO:0000256" key="4">
    <source>
        <dbReference type="ARBA" id="ARBA00023172"/>
    </source>
</evidence>
<comment type="similarity">
    <text evidence="1">Belongs to the 'phage' integrase family.</text>
</comment>
<dbReference type="CDD" id="cd01184">
    <property type="entry name" value="INT_C_like_1"/>
    <property type="match status" value="1"/>
</dbReference>
<dbReference type="EMBL" id="ATDP01000104">
    <property type="protein sequence ID" value="EQB12162.1"/>
    <property type="molecule type" value="Genomic_DNA"/>
</dbReference>
<evidence type="ECO:0000313" key="9">
    <source>
        <dbReference type="Proteomes" id="UP000015531"/>
    </source>
</evidence>
<dbReference type="GO" id="GO:0015074">
    <property type="term" value="P:DNA integration"/>
    <property type="evidence" value="ECO:0007669"/>
    <property type="project" value="UniProtKB-KW"/>
</dbReference>
<evidence type="ECO:0000256" key="5">
    <source>
        <dbReference type="PROSITE-ProRule" id="PRU01248"/>
    </source>
</evidence>
<proteinExistence type="inferred from homology"/>
<dbReference type="InterPro" id="IPR013762">
    <property type="entry name" value="Integrase-like_cat_sf"/>
</dbReference>
<organism evidence="8 9">
    <name type="scientific">Sphingobium lactosutens DS20</name>
    <dbReference type="NCBI Taxonomy" id="1331060"/>
    <lineage>
        <taxon>Bacteria</taxon>
        <taxon>Pseudomonadati</taxon>
        <taxon>Pseudomonadota</taxon>
        <taxon>Alphaproteobacteria</taxon>
        <taxon>Sphingomonadales</taxon>
        <taxon>Sphingomonadaceae</taxon>
        <taxon>Sphingobium</taxon>
    </lineage>
</organism>
<dbReference type="Proteomes" id="UP000015531">
    <property type="component" value="Unassembled WGS sequence"/>
</dbReference>
<gene>
    <name evidence="8" type="ORF">RLDS_20635</name>
</gene>
<dbReference type="PANTHER" id="PTHR30349">
    <property type="entry name" value="PHAGE INTEGRASE-RELATED"/>
    <property type="match status" value="1"/>
</dbReference>
<sequence length="408" mass="45488">MFEDARSKGGKDIDLTLLKPLDADLPDISPRAIIAPKDEEAPPPGVTIGEAYERYLSDPTHQWSARTRETYDTVRKLAVSVIGAGTEMRSLSRSHMRHLMEVLRYLPRNATKLFPDLSPEQASTRLKETGKGVPISVANANVYLSSLSSFLNWAVDEELADRNPVRGLRFADSTAKKDKRNPFSPEQLRLIFRAPLYTGCKDGDRGYATPGHERPQNARYWVPLIALHSGMRLNEICQLDTADVRMIDGVSCMVVTTESLVGSTDKQLKTGASERLIPIHQRLLDLGLMTYVAQKRRAGEAKLFADIDPGTKGVRAVAFSKWFTQFLTSIGARREKTCFHSLRHCFRDELRHARIDHDLAMALGGWTTGPSAHGKVSENYGRGHRIEVLAEAVNKLTFADVDLSHLGR</sequence>
<dbReference type="PROSITE" id="PS51898">
    <property type="entry name" value="TYR_RECOMBINASE"/>
    <property type="match status" value="1"/>
</dbReference>
<dbReference type="eggNOG" id="COG0582">
    <property type="taxonomic scope" value="Bacteria"/>
</dbReference>
<protein>
    <recommendedName>
        <fullName evidence="10">Tyr recombinase domain-containing protein</fullName>
    </recommendedName>
</protein>
<keyword evidence="3 5" id="KW-0238">DNA-binding</keyword>
<dbReference type="PANTHER" id="PTHR30349:SF41">
    <property type="entry name" value="INTEGRASE_RECOMBINASE PROTEIN MJ0367-RELATED"/>
    <property type="match status" value="1"/>
</dbReference>
<evidence type="ECO:0000313" key="8">
    <source>
        <dbReference type="EMBL" id="EQB12162.1"/>
    </source>
</evidence>
<dbReference type="Gene3D" id="1.10.150.130">
    <property type="match status" value="1"/>
</dbReference>
<feature type="domain" description="Tyr recombinase" evidence="6">
    <location>
        <begin position="178"/>
        <end position="394"/>
    </location>
</feature>
<dbReference type="GO" id="GO:0006310">
    <property type="term" value="P:DNA recombination"/>
    <property type="evidence" value="ECO:0007669"/>
    <property type="project" value="UniProtKB-KW"/>
</dbReference>